<evidence type="ECO:0000313" key="2">
    <source>
        <dbReference type="Proteomes" id="UP000001937"/>
    </source>
</evidence>
<dbReference type="PANTHER" id="PTHR42905">
    <property type="entry name" value="PHOSPHOENOLPYRUVATE CARBOXYLASE"/>
    <property type="match status" value="1"/>
</dbReference>
<dbReference type="CDD" id="cd00377">
    <property type="entry name" value="ICL_PEPM"/>
    <property type="match status" value="1"/>
</dbReference>
<dbReference type="Gene3D" id="3.20.20.60">
    <property type="entry name" value="Phosphoenolpyruvate-binding domains"/>
    <property type="match status" value="1"/>
</dbReference>
<dbReference type="EMBL" id="CP000249">
    <property type="protein sequence ID" value="ABD10909.1"/>
    <property type="molecule type" value="Genomic_DNA"/>
</dbReference>
<dbReference type="OrthoDB" id="9771433at2"/>
<dbReference type="GO" id="GO:0016833">
    <property type="term" value="F:oxo-acid-lyase activity"/>
    <property type="evidence" value="ECO:0007669"/>
    <property type="project" value="UniProtKB-ARBA"/>
</dbReference>
<dbReference type="InterPro" id="IPR039556">
    <property type="entry name" value="ICL/PEPM"/>
</dbReference>
<dbReference type="Pfam" id="PF13714">
    <property type="entry name" value="PEP_mutase"/>
    <property type="match status" value="1"/>
</dbReference>
<dbReference type="Proteomes" id="UP000001937">
    <property type="component" value="Chromosome"/>
</dbReference>
<dbReference type="InterPro" id="IPR015813">
    <property type="entry name" value="Pyrv/PenolPyrv_kinase-like_dom"/>
</dbReference>
<dbReference type="HOGENOM" id="CLU_1298273_0_0_11"/>
<dbReference type="STRING" id="106370.Francci3_1533"/>
<dbReference type="InterPro" id="IPR040442">
    <property type="entry name" value="Pyrv_kinase-like_dom_sf"/>
</dbReference>
<dbReference type="eggNOG" id="COG2513">
    <property type="taxonomic scope" value="Bacteria"/>
</dbReference>
<sequence>MASVVRTVARTTRHPVVVDMESGYGGPRKVDLAARTISQAGASAVCIEDNTLDKWSILYPGERDLASVEEQEKCLRATRRGLEPSCFLIARTEALVAGHGVAEALNRANRYVDAGADAVFVQATRPDGGEELLEFGRGWDRRTPVFIAPTCYPALGAEEYARSGITHWIFANQPLRSVGRWKTPPNRSEKLGPAPLHNWTIRSHRCQRSETS</sequence>
<protein>
    <submittedName>
        <fullName evidence="1">Phosphoenolpyruvate phosphomutase</fullName>
    </submittedName>
</protein>
<gene>
    <name evidence="1" type="ordered locus">Francci3_1533</name>
</gene>
<dbReference type="PhylomeDB" id="Q2JCT3"/>
<dbReference type="RefSeq" id="WP_011435972.1">
    <property type="nucleotide sequence ID" value="NC_007777.1"/>
</dbReference>
<dbReference type="SUPFAM" id="SSF51621">
    <property type="entry name" value="Phosphoenolpyruvate/pyruvate domain"/>
    <property type="match status" value="1"/>
</dbReference>
<dbReference type="KEGG" id="fra:Francci3_1533"/>
<keyword evidence="2" id="KW-1185">Reference proteome</keyword>
<dbReference type="AlphaFoldDB" id="Q2JCT3"/>
<organism evidence="1 2">
    <name type="scientific">Frankia casuarinae (strain DSM 45818 / CECT 9043 / HFP020203 / CcI3)</name>
    <dbReference type="NCBI Taxonomy" id="106370"/>
    <lineage>
        <taxon>Bacteria</taxon>
        <taxon>Bacillati</taxon>
        <taxon>Actinomycetota</taxon>
        <taxon>Actinomycetes</taxon>
        <taxon>Frankiales</taxon>
        <taxon>Frankiaceae</taxon>
        <taxon>Frankia</taxon>
    </lineage>
</organism>
<reference evidence="1 2" key="1">
    <citation type="journal article" date="2007" name="Genome Res.">
        <title>Genome characteristics of facultatively symbiotic Frankia sp. strains reflect host range and host plant biogeography.</title>
        <authorList>
            <person name="Normand P."/>
            <person name="Lapierre P."/>
            <person name="Tisa L.S."/>
            <person name="Gogarten J.P."/>
            <person name="Alloisio N."/>
            <person name="Bagnarol E."/>
            <person name="Bassi C.A."/>
            <person name="Berry A.M."/>
            <person name="Bickhart D.M."/>
            <person name="Choisne N."/>
            <person name="Couloux A."/>
            <person name="Cournoyer B."/>
            <person name="Cruveiller S."/>
            <person name="Daubin V."/>
            <person name="Demange N."/>
            <person name="Francino M.P."/>
            <person name="Goltsman E."/>
            <person name="Huang Y."/>
            <person name="Kopp O.R."/>
            <person name="Labarre L."/>
            <person name="Lapidus A."/>
            <person name="Lavire C."/>
            <person name="Marechal J."/>
            <person name="Martinez M."/>
            <person name="Mastronunzio J.E."/>
            <person name="Mullin B.C."/>
            <person name="Niemann J."/>
            <person name="Pujic P."/>
            <person name="Rawnsley T."/>
            <person name="Rouy Z."/>
            <person name="Schenowitz C."/>
            <person name="Sellstedt A."/>
            <person name="Tavares F."/>
            <person name="Tomkins J.P."/>
            <person name="Vallenet D."/>
            <person name="Valverde C."/>
            <person name="Wall L.G."/>
            <person name="Wang Y."/>
            <person name="Medigue C."/>
            <person name="Benson D.R."/>
        </authorList>
    </citation>
    <scope>NUCLEOTIDE SEQUENCE [LARGE SCALE GENOMIC DNA]</scope>
    <source>
        <strain evidence="2">DSM 45818 / CECT 9043 / CcI3</strain>
    </source>
</reference>
<accession>Q2JCT3</accession>
<dbReference type="PANTHER" id="PTHR42905:SF5">
    <property type="entry name" value="CARBOXYVINYL-CARBOXYPHOSPHONATE PHOSPHORYLMUTASE, CHLOROPLASTIC"/>
    <property type="match status" value="1"/>
</dbReference>
<name>Q2JCT3_FRACC</name>
<proteinExistence type="predicted"/>
<evidence type="ECO:0000313" key="1">
    <source>
        <dbReference type="EMBL" id="ABD10909.1"/>
    </source>
</evidence>